<dbReference type="InterPro" id="IPR011249">
    <property type="entry name" value="Metalloenz_LuxS/M16"/>
</dbReference>
<dbReference type="GO" id="GO:0008270">
    <property type="term" value="F:zinc ion binding"/>
    <property type="evidence" value="ECO:0007669"/>
    <property type="project" value="InterPro"/>
</dbReference>
<dbReference type="GO" id="GO:0018189">
    <property type="term" value="P:pyrroloquinoline quinone biosynthetic process"/>
    <property type="evidence" value="ECO:0007669"/>
    <property type="project" value="InterPro"/>
</dbReference>
<evidence type="ECO:0000259" key="9">
    <source>
        <dbReference type="Pfam" id="PF22455"/>
    </source>
</evidence>
<dbReference type="InterPro" id="IPR011765">
    <property type="entry name" value="Pept_M16_N"/>
</dbReference>
<keyword evidence="3" id="KW-0479">Metal-binding</keyword>
<dbReference type="PANTHER" id="PTHR43690">
    <property type="entry name" value="NARDILYSIN"/>
    <property type="match status" value="1"/>
</dbReference>
<keyword evidence="4" id="KW-0378">Hydrolase</keyword>
<dbReference type="SUPFAM" id="SSF63411">
    <property type="entry name" value="LuxS/MPP-like metallohydrolase"/>
    <property type="match status" value="2"/>
</dbReference>
<feature type="domain" description="Coenzyme PQQ synthesis protein F N-terminal lobe" evidence="8">
    <location>
        <begin position="242"/>
        <end position="395"/>
    </location>
</feature>
<sequence>MQQRQRLANGLWVTLTHDPQASRAAALFHLAAGSHHEPEQWPGLAHLHEHVVFAGSQHYQGDQRLMGWAQAEGARLNATTLPTATAWFFDIPAAKLEDGFARMVDMLAQPLLSREAVAQEITVIDAEYRMLTTDAETLCEAALGAAFDSPAALARFHVGTLAHFGDDIDALQQALRDYQQRFFHTGNLSLQLLGPQPIEELAALAERYAGILPAADGAAVRKTEPLRINAAQTFALRNEGAPRLHLSFGLENIHRANASSLTLLRQLATDEAEHSLLAALREQGCCDNAQLLLPYSSDNGSIVTFEFMLTGTLRPAATQTETIFAHWLGTLSSLSPPQLQHYAGLATQEFARLTPVDKLRTTAFGFPPVDAANTALVSDWQQLLNQLVASNMTRLWVTPDITAENRHIQGFPLPLATIPDWSTEISAPPTLAFYPLGDRRSAPVLPAESVQLAHHQSDNENGVLILSPAQGEALPLRWANILQASLRAIAAGCAHAGGNLSFERHQGQWLLLLSGDNGLMVNTLDNLLTRLSALPATLRAQGERQAVQARQALQTDIAIRCLLNQLPRLLSGELPEADFEANKGAENESERDDDNGVETLPRLSWNAALYGGDAELQTALSHLLSHFPGEINARHFAVTAPQPARPEYRFPTQGEDAAVLLFCPLVESTASCLAAWQIMASLFEPLFFQRLRVEKNIGYVVTCRFMQTAGESGILFAVQSPSHTREQIMTEIRQFIEEMATNIAHIADDVLVEKTTALIENLQTTPQDKQQQARDRWLAQHTFSPALTPETVPRLTRLQLQHFHRQLCEQQARWWRLTNTPHSL</sequence>
<keyword evidence="12" id="KW-1185">Reference proteome</keyword>
<evidence type="ECO:0000256" key="2">
    <source>
        <dbReference type="ARBA" id="ARBA00022670"/>
    </source>
</evidence>
<proteinExistence type="inferred from homology"/>
<dbReference type="Proteomes" id="UP000192536">
    <property type="component" value="Unassembled WGS sequence"/>
</dbReference>
<dbReference type="GO" id="GO:0004222">
    <property type="term" value="F:metalloendopeptidase activity"/>
    <property type="evidence" value="ECO:0007669"/>
    <property type="project" value="InterPro"/>
</dbReference>
<dbReference type="Pfam" id="PF22454">
    <property type="entry name" value="PQQ_syn_pqqF_N_2"/>
    <property type="match status" value="1"/>
</dbReference>
<dbReference type="Pfam" id="PF22455">
    <property type="entry name" value="PqqF_C_3"/>
    <property type="match status" value="1"/>
</dbReference>
<dbReference type="InterPro" id="IPR011844">
    <property type="entry name" value="PQQ_synth_PqqF"/>
</dbReference>
<evidence type="ECO:0000256" key="1">
    <source>
        <dbReference type="ARBA" id="ARBA00007261"/>
    </source>
</evidence>
<evidence type="ECO:0000313" key="12">
    <source>
        <dbReference type="Proteomes" id="UP000192536"/>
    </source>
</evidence>
<reference evidence="11 12" key="1">
    <citation type="journal article" date="2017" name="Int. J. Syst. Evol. Microbiol.">
        <title>Rouxiella badensis sp. nov. and Rouxiella silvae sp. nov. isolated from peat bog soil in Germany and emendation of the genus description.</title>
        <authorList>
            <person name="Le Fleche-Mateos A."/>
            <person name="Kugler J.H."/>
            <person name="Hansen S.H."/>
            <person name="Syldatk C."/>
            <person name="Hausmann R."/>
            <person name="Lomprez F."/>
            <person name="Vandenbogaert M."/>
            <person name="Manuguerra J.C."/>
            <person name="Grimont P.A."/>
        </authorList>
    </citation>
    <scope>NUCLEOTIDE SEQUENCE [LARGE SCALE GENOMIC DNA]</scope>
    <source>
        <strain evidence="11 12">DSM 100043</strain>
    </source>
</reference>
<organism evidence="11 12">
    <name type="scientific">Rouxiella badensis</name>
    <dbReference type="NCBI Taxonomy" id="1646377"/>
    <lineage>
        <taxon>Bacteria</taxon>
        <taxon>Pseudomonadati</taxon>
        <taxon>Pseudomonadota</taxon>
        <taxon>Gammaproteobacteria</taxon>
        <taxon>Enterobacterales</taxon>
        <taxon>Yersiniaceae</taxon>
        <taxon>Rouxiella</taxon>
    </lineage>
</organism>
<evidence type="ECO:0000256" key="5">
    <source>
        <dbReference type="ARBA" id="ARBA00022833"/>
    </source>
</evidence>
<protein>
    <submittedName>
        <fullName evidence="11">Coenzyme PQQ biosynthesis protein PqqF</fullName>
    </submittedName>
</protein>
<dbReference type="InterPro" id="IPR054740">
    <property type="entry name" value="PqqF_N_2"/>
</dbReference>
<comment type="caution">
    <text evidence="11">The sequence shown here is derived from an EMBL/GenBank/DDBJ whole genome shotgun (WGS) entry which is preliminary data.</text>
</comment>
<keyword evidence="6" id="KW-0482">Metalloprotease</keyword>
<dbReference type="Pfam" id="PF22456">
    <property type="entry name" value="PqqF-like_C_4"/>
    <property type="match status" value="1"/>
</dbReference>
<gene>
    <name evidence="11" type="ORF">BS640_20725</name>
</gene>
<keyword evidence="5" id="KW-0862">Zinc</keyword>
<dbReference type="InterPro" id="IPR054733">
    <property type="entry name" value="PqqF_C_3"/>
</dbReference>
<feature type="domain" description="Coenzyme PQQ synthesis protein F C-terminal lobe" evidence="9">
    <location>
        <begin position="481"/>
        <end position="573"/>
    </location>
</feature>
<comment type="similarity">
    <text evidence="1">Belongs to the peptidase M16 family.</text>
</comment>
<dbReference type="InterPro" id="IPR050626">
    <property type="entry name" value="Peptidase_M16"/>
</dbReference>
<dbReference type="AlphaFoldDB" id="A0A1X0W9W9"/>
<dbReference type="RefSeq" id="WP_084913255.1">
    <property type="nucleotide sequence ID" value="NZ_MRWE01000049.1"/>
</dbReference>
<dbReference type="Gene3D" id="3.30.830.10">
    <property type="entry name" value="Metalloenzyme, LuxS/M16 peptidase-like"/>
    <property type="match status" value="2"/>
</dbReference>
<dbReference type="NCBIfam" id="TIGR02110">
    <property type="entry name" value="PQQ_syn_pqqF"/>
    <property type="match status" value="1"/>
</dbReference>
<dbReference type="PANTHER" id="PTHR43690:SF18">
    <property type="entry name" value="INSULIN-DEGRADING ENZYME-RELATED"/>
    <property type="match status" value="1"/>
</dbReference>
<evidence type="ECO:0000256" key="4">
    <source>
        <dbReference type="ARBA" id="ARBA00022801"/>
    </source>
</evidence>
<feature type="domain" description="Peptidase M16 N-terminal" evidence="7">
    <location>
        <begin position="13"/>
        <end position="146"/>
    </location>
</feature>
<dbReference type="GO" id="GO:0006508">
    <property type="term" value="P:proteolysis"/>
    <property type="evidence" value="ECO:0007669"/>
    <property type="project" value="UniProtKB-KW"/>
</dbReference>
<dbReference type="STRING" id="1646377.BS640_20725"/>
<evidence type="ECO:0000259" key="10">
    <source>
        <dbReference type="Pfam" id="PF22456"/>
    </source>
</evidence>
<evidence type="ECO:0000256" key="6">
    <source>
        <dbReference type="ARBA" id="ARBA00023049"/>
    </source>
</evidence>
<name>A0A1X0W9W9_9GAMM</name>
<dbReference type="InterPro" id="IPR054734">
    <property type="entry name" value="PqqF-like_C_4"/>
</dbReference>
<evidence type="ECO:0000259" key="8">
    <source>
        <dbReference type="Pfam" id="PF22454"/>
    </source>
</evidence>
<dbReference type="EMBL" id="MRWE01000049">
    <property type="protein sequence ID" value="ORJ23559.1"/>
    <property type="molecule type" value="Genomic_DNA"/>
</dbReference>
<evidence type="ECO:0000313" key="11">
    <source>
        <dbReference type="EMBL" id="ORJ23559.1"/>
    </source>
</evidence>
<feature type="domain" description="Coenzyme PQQ synthesis protein F-like C-terminal lobe" evidence="10">
    <location>
        <begin position="679"/>
        <end position="777"/>
    </location>
</feature>
<keyword evidence="2" id="KW-0645">Protease</keyword>
<accession>A0A1X0W9W9</accession>
<evidence type="ECO:0000256" key="3">
    <source>
        <dbReference type="ARBA" id="ARBA00022723"/>
    </source>
</evidence>
<evidence type="ECO:0000259" key="7">
    <source>
        <dbReference type="Pfam" id="PF00675"/>
    </source>
</evidence>
<dbReference type="Pfam" id="PF00675">
    <property type="entry name" value="Peptidase_M16"/>
    <property type="match status" value="1"/>
</dbReference>